<sequence>MKLNLSPITKLITNQRSVNLSAKNIVNTILHGNVKAEDLNETYSKLLARGKSIHELAIHNVKPEAMSDYIAAMKEFQPKLGVDGQFEKTIRPMLRSRDSQIVLEFAFWNASIPHEQDIIYELRTYLLKPGKLLEWEQEARKQYVQPVGAWFSQIGHLNYVHHMWAYPSLQDRKTMREETWKEKGWGESVKKTDSTKLAVAQSDCVVYVYKLGLDWGEKKSICNKFIQTADITCLTWPKEQHNAIVFGLSDGKVRVGNLKTNKAATLYQTESCVVSAVSNVEGNAIITGHLDGTINRFFFDDGISGASQGKFCTHSCPPITLAWGESIMAAGPDRTVVFYDAEGKVLQKFDYSSNPDIQDFTVAEQSPSGQCIVIGSFDRLHIFNYLISKGQWEEAQMKTIENFYTVSALSWKPDGSRLVVGNMNSAVELFDCCLRRSRYKGKFEFNYVSPSQVIVKRLSTGSRIVLKSHYGYEIQKVNIFQDQFLIANTPETLLMGDLASCKLSEVPWTGSGNEKFYFENPHICMVFNAGELSLVEYGVNELLGSCRTEHMSPHLISVRINETKADDEIKKVAYLVDLQTVQILDLTTGLTIATISHDSKIDWLELSGKANKLLFRDKRRQLHLYDIKSMTRVTLLHFCSYVQWVPNSDVVVAQSRGNLCIWYSIDSPERVTMFPIKGEIEDIERANGKTEVIVDEGVNTVSYTLDEGLIEFGAALDDKDYERAIALLETLEMTTETEAMWKSLSATALKDQKLAIAERCYAAIGDVARSKYLHNLNDIIDQAGEENPDMEPNHYVVRAKLAVLDRQFKVAENIYLEKGKVEEAMEMYQEMHKWDMSIKVAELKNHPELDTLKKNYFQWLIDSGQEEKAAQIKEEEYDYISAINLYLKGGLPSKAAQVLIQNSLFNNVELAERVAGALYKGGIFEKAGELYERLGGNERALDSYKKGKAFRPAVDLCRVLYPSEVVKLEEQWGDYLMTQKQTDGAINHYIEAGKSIKALEAAILAKQWKKAVGIVDTLQATDQAKPYVLQMAEHFKSVGETNLAEKYYVEAGKPQEAVEMYTKANKWEKAHSLAISYMSKENVSNWYISQAKEMESQGKLKDAEKLYITVGEPDLAINMYKNHQSYDNMIRLVTQYHKDLLTETHLYLGKTLESEGNLKQAEHHFIEANDFKSAINMYCSNNMFEEAYRVGKTHGGPNSAKQVAYLWARSLGGEAAVKLLSKFNLLDSAIDFATENGAFDFAFELSRFADKHKLADVHYKHAMFLEDEGKFKEAETAFILAGKPREAILMYIHDENWDAALAVAENYEPVSVPEVLIGQAKVCFNNNEFAKAESLILRAQRPELAIKMYKESNNWKEALRFTKQYVPNKAAEIHQEYDRYLSGQSDAGKDHIIKTAKSFEQQKEYLRAIEMYLKLSTSHTDDLDLLEEKWGRAADLAVKFVPEKGKDIVITACKKLVEIGKYDTAGELYAGIDQLKDAIDTFIAGGLWEKARHIVSYAPKYTDYVEYAYVKHLKTAGQGDALVEVDVNAGLEVFAQRGEWEKCLETAAAGMNIEILSKYLASYCTLLVTQSNYHTAVNVINQYGAPPSQNILELYKRISIAVLKDRNSTPENIASLRNMLFQLIHGTGIVANPKLLEAFGLYLTIAHYMNLHYMCSKKRDLLYFAAKQAISLLRYTNILPADKTFLEAGQAAKNSGMLSMAFVCWNRYLDLTEAIEEGDLSLIENTDFINTDVPFDVELPSEVIQNERIEQIRDWVLQVSLDQKVNQETDKRECENCKSLIYDASLNCYNCKKVYEPCVVTGYPLSRNKVKCTTCSKFANKDDWNKYVMIERVNSH</sequence>
<dbReference type="FunFam" id="1.25.40.470:FF:000012">
    <property type="entry name" value="intraflagellar transport protein 172 homolog"/>
    <property type="match status" value="1"/>
</dbReference>
<feature type="domain" description="NIPSNAP" evidence="10">
    <location>
        <begin position="120"/>
        <end position="201"/>
    </location>
</feature>
<dbReference type="InterPro" id="IPR056168">
    <property type="entry name" value="TPR_IF140/IFT172/WDR19"/>
</dbReference>
<dbReference type="Pfam" id="PF23387">
    <property type="entry name" value="TPR_IFT80_172"/>
    <property type="match status" value="1"/>
</dbReference>
<evidence type="ECO:0000259" key="12">
    <source>
        <dbReference type="Pfam" id="PF24762"/>
    </source>
</evidence>
<keyword evidence="3" id="KW-0853">WD repeat</keyword>
<dbReference type="Proteomes" id="UP001210925">
    <property type="component" value="Unassembled WGS sequence"/>
</dbReference>
<protein>
    <recommendedName>
        <fullName evidence="9">Intraflagellar transport protein 172 homolog</fullName>
    </recommendedName>
</protein>
<evidence type="ECO:0000256" key="1">
    <source>
        <dbReference type="ARBA" id="ARBA00004138"/>
    </source>
</evidence>
<accession>A0AAD5UF62</accession>
<dbReference type="Pfam" id="PF07978">
    <property type="entry name" value="NIPSNAP"/>
    <property type="match status" value="1"/>
</dbReference>
<reference evidence="14" key="1">
    <citation type="submission" date="2020-05" db="EMBL/GenBank/DDBJ databases">
        <title>Phylogenomic resolution of chytrid fungi.</title>
        <authorList>
            <person name="Stajich J.E."/>
            <person name="Amses K."/>
            <person name="Simmons R."/>
            <person name="Seto K."/>
            <person name="Myers J."/>
            <person name="Bonds A."/>
            <person name="Quandt C.A."/>
            <person name="Barry K."/>
            <person name="Liu P."/>
            <person name="Grigoriev I."/>
            <person name="Longcore J.E."/>
            <person name="James T.Y."/>
        </authorList>
    </citation>
    <scope>NUCLEOTIDE SEQUENCE</scope>
    <source>
        <strain evidence="14">PLAUS21</strain>
    </source>
</reference>
<dbReference type="EMBL" id="JADGKB010000100">
    <property type="protein sequence ID" value="KAJ3253804.1"/>
    <property type="molecule type" value="Genomic_DNA"/>
</dbReference>
<dbReference type="FunFam" id="1.25.40.470:FF:000013">
    <property type="entry name" value="intraflagellar transport protein 172 homolog"/>
    <property type="match status" value="1"/>
</dbReference>
<dbReference type="GO" id="GO:0042073">
    <property type="term" value="P:intraciliary transport"/>
    <property type="evidence" value="ECO:0007669"/>
    <property type="project" value="TreeGrafter"/>
</dbReference>
<evidence type="ECO:0000259" key="10">
    <source>
        <dbReference type="Pfam" id="PF07978"/>
    </source>
</evidence>
<dbReference type="GO" id="GO:0036064">
    <property type="term" value="C:ciliary basal body"/>
    <property type="evidence" value="ECO:0007669"/>
    <property type="project" value="TreeGrafter"/>
</dbReference>
<evidence type="ECO:0000313" key="13">
    <source>
        <dbReference type="EMBL" id="KAJ3253804.1"/>
    </source>
</evidence>
<dbReference type="GO" id="GO:0005930">
    <property type="term" value="C:axoneme"/>
    <property type="evidence" value="ECO:0007669"/>
    <property type="project" value="TreeGrafter"/>
</dbReference>
<dbReference type="PANTHER" id="PTHR15722:SF2">
    <property type="entry name" value="INTRAFLAGELLAR TRANSPORT PROTEIN 172 HOMOLOG"/>
    <property type="match status" value="1"/>
</dbReference>
<keyword evidence="2" id="KW-0217">Developmental protein</keyword>
<dbReference type="FunFam" id="1.25.40.470:FF:000008">
    <property type="entry name" value="Intraflagellar transport protein 172 homolog"/>
    <property type="match status" value="1"/>
</dbReference>
<dbReference type="SMART" id="SM00320">
    <property type="entry name" value="WD40"/>
    <property type="match status" value="5"/>
</dbReference>
<dbReference type="InterPro" id="IPR015943">
    <property type="entry name" value="WD40/YVTN_repeat-like_dom_sf"/>
</dbReference>
<evidence type="ECO:0000256" key="7">
    <source>
        <dbReference type="ARBA" id="ARBA00023273"/>
    </source>
</evidence>
<dbReference type="Gene3D" id="3.30.70.100">
    <property type="match status" value="1"/>
</dbReference>
<gene>
    <name evidence="13" type="ORF">HK103_000328</name>
    <name evidence="14" type="ORF">HK103_005291</name>
</gene>
<dbReference type="SUPFAM" id="SSF69322">
    <property type="entry name" value="Tricorn protease domain 2"/>
    <property type="match status" value="1"/>
</dbReference>
<dbReference type="PANTHER" id="PTHR15722">
    <property type="entry name" value="IFT140/172-RELATED"/>
    <property type="match status" value="1"/>
</dbReference>
<feature type="domain" description="IFT80/172/WDR35 TPR" evidence="11">
    <location>
        <begin position="740"/>
        <end position="874"/>
    </location>
</feature>
<dbReference type="InterPro" id="IPR012577">
    <property type="entry name" value="NIPSNAP"/>
</dbReference>
<evidence type="ECO:0000256" key="8">
    <source>
        <dbReference type="ARBA" id="ARBA00038130"/>
    </source>
</evidence>
<evidence type="ECO:0000256" key="4">
    <source>
        <dbReference type="ARBA" id="ARBA00022737"/>
    </source>
</evidence>
<proteinExistence type="inferred from homology"/>
<comment type="caution">
    <text evidence="14">The sequence shown here is derived from an EMBL/GenBank/DDBJ whole genome shotgun (WGS) entry which is preliminary data.</text>
</comment>
<dbReference type="Pfam" id="PF24762">
    <property type="entry name" value="TPR_IF140-IFT172"/>
    <property type="match status" value="1"/>
</dbReference>
<dbReference type="InterPro" id="IPR056157">
    <property type="entry name" value="TPR_IFT80_172_dom"/>
</dbReference>
<evidence type="ECO:0000256" key="2">
    <source>
        <dbReference type="ARBA" id="ARBA00022473"/>
    </source>
</evidence>
<evidence type="ECO:0000313" key="14">
    <source>
        <dbReference type="EMBL" id="KAJ3256548.1"/>
    </source>
</evidence>
<dbReference type="SUPFAM" id="SSF54909">
    <property type="entry name" value="Dimeric alpha+beta barrel"/>
    <property type="match status" value="1"/>
</dbReference>
<organism evidence="14 15">
    <name type="scientific">Boothiomyces macroporosus</name>
    <dbReference type="NCBI Taxonomy" id="261099"/>
    <lineage>
        <taxon>Eukaryota</taxon>
        <taxon>Fungi</taxon>
        <taxon>Fungi incertae sedis</taxon>
        <taxon>Chytridiomycota</taxon>
        <taxon>Chytridiomycota incertae sedis</taxon>
        <taxon>Chytridiomycetes</taxon>
        <taxon>Rhizophydiales</taxon>
        <taxon>Terramycetaceae</taxon>
        <taxon>Boothiomyces</taxon>
    </lineage>
</organism>
<keyword evidence="4" id="KW-0677">Repeat</keyword>
<dbReference type="InterPro" id="IPR011008">
    <property type="entry name" value="Dimeric_a/b-barrel"/>
</dbReference>
<evidence type="ECO:0000313" key="15">
    <source>
        <dbReference type="Proteomes" id="UP001210925"/>
    </source>
</evidence>
<keyword evidence="5" id="KW-0802">TPR repeat</keyword>
<evidence type="ECO:0000256" key="6">
    <source>
        <dbReference type="ARBA" id="ARBA00023069"/>
    </source>
</evidence>
<keyword evidence="15" id="KW-1185">Reference proteome</keyword>
<dbReference type="Gene3D" id="1.25.40.470">
    <property type="match status" value="3"/>
</dbReference>
<dbReference type="InterPro" id="IPR001680">
    <property type="entry name" value="WD40_rpt"/>
</dbReference>
<name>A0AAD5UF62_9FUNG</name>
<comment type="similarity">
    <text evidence="8">Belongs to the IFT172 family.</text>
</comment>
<keyword evidence="7" id="KW-0966">Cell projection</keyword>
<dbReference type="EMBL" id="JADGKB010000049">
    <property type="protein sequence ID" value="KAJ3256548.1"/>
    <property type="molecule type" value="Genomic_DNA"/>
</dbReference>
<comment type="subcellular location">
    <subcellularLocation>
        <location evidence="1">Cell projection</location>
        <location evidence="1">Cilium</location>
    </subcellularLocation>
</comment>
<dbReference type="GO" id="GO:0030992">
    <property type="term" value="C:intraciliary transport particle B"/>
    <property type="evidence" value="ECO:0007669"/>
    <property type="project" value="TreeGrafter"/>
</dbReference>
<evidence type="ECO:0000256" key="3">
    <source>
        <dbReference type="ARBA" id="ARBA00022574"/>
    </source>
</evidence>
<evidence type="ECO:0000259" key="11">
    <source>
        <dbReference type="Pfam" id="PF23387"/>
    </source>
</evidence>
<keyword evidence="6" id="KW-0969">Cilium</keyword>
<dbReference type="InterPro" id="IPR011990">
    <property type="entry name" value="TPR-like_helical_dom_sf"/>
</dbReference>
<evidence type="ECO:0000256" key="5">
    <source>
        <dbReference type="ARBA" id="ARBA00022803"/>
    </source>
</evidence>
<dbReference type="SUPFAM" id="SSF48452">
    <property type="entry name" value="TPR-like"/>
    <property type="match status" value="1"/>
</dbReference>
<dbReference type="Gene3D" id="2.130.10.10">
    <property type="entry name" value="YVTN repeat-like/Quinoprotein amine dehydrogenase"/>
    <property type="match status" value="1"/>
</dbReference>
<feature type="domain" description="IF140/IFT172/WDR19 TPR" evidence="12">
    <location>
        <begin position="1043"/>
        <end position="1353"/>
    </location>
</feature>
<evidence type="ECO:0000256" key="9">
    <source>
        <dbReference type="ARBA" id="ARBA00073483"/>
    </source>
</evidence>